<evidence type="ECO:0000313" key="2">
    <source>
        <dbReference type="Proteomes" id="UP000006334"/>
    </source>
</evidence>
<evidence type="ECO:0000313" key="1">
    <source>
        <dbReference type="EMBL" id="GAC16227.1"/>
    </source>
</evidence>
<accession>K6YDF5</accession>
<reference evidence="1 2" key="1">
    <citation type="journal article" date="2017" name="Antonie Van Leeuwenhoek">
        <title>Rhizobium rhizosphaerae sp. nov., a novel species isolated from rice rhizosphere.</title>
        <authorList>
            <person name="Zhao J.J."/>
            <person name="Zhang J."/>
            <person name="Zhang R.J."/>
            <person name="Zhang C.W."/>
            <person name="Yin H.Q."/>
            <person name="Zhang X.X."/>
        </authorList>
    </citation>
    <scope>NUCLEOTIDE SEQUENCE [LARGE SCALE GENOMIC DNA]</scope>
    <source>
        <strain evidence="1 2">E3</strain>
    </source>
</reference>
<name>K6YDF5_9ALTE</name>
<proteinExistence type="predicted"/>
<dbReference type="eggNOG" id="ENOG5032TI7">
    <property type="taxonomic scope" value="Bacteria"/>
</dbReference>
<dbReference type="AlphaFoldDB" id="K6YDF5"/>
<keyword evidence="2" id="KW-1185">Reference proteome</keyword>
<dbReference type="RefSeq" id="WP_008846029.1">
    <property type="nucleotide sequence ID" value="NZ_BAEN01000068.1"/>
</dbReference>
<dbReference type="PROSITE" id="PS51257">
    <property type="entry name" value="PROKAR_LIPOPROTEIN"/>
    <property type="match status" value="1"/>
</dbReference>
<protein>
    <recommendedName>
        <fullName evidence="3">Lipoprotein</fullName>
    </recommendedName>
</protein>
<dbReference type="OrthoDB" id="5339269at2"/>
<gene>
    <name evidence="1" type="ORF">GLIP_3616</name>
</gene>
<evidence type="ECO:0008006" key="3">
    <source>
        <dbReference type="Google" id="ProtNLM"/>
    </source>
</evidence>
<sequence length="189" mass="20985">MAKRVFGILVLLLTGCQSTSQESVVNYETQGNLQSHHSLACLSMTQIRSSYTPADLFSGLTSCVEQQQFDSAADMYLAAMSNGYFDTRRVVDRSAHQAVMVLRMNTFAPYDQDVLNLLLSEITQKTTDNSQVCGQLKNIGMPTYHPTYMIQHGMGAFTEQKHSNGLINNFDADLAWQEALKVVSNCPKS</sequence>
<organism evidence="1 2">
    <name type="scientific">Aliiglaciecola lipolytica E3</name>
    <dbReference type="NCBI Taxonomy" id="1127673"/>
    <lineage>
        <taxon>Bacteria</taxon>
        <taxon>Pseudomonadati</taxon>
        <taxon>Pseudomonadota</taxon>
        <taxon>Gammaproteobacteria</taxon>
        <taxon>Alteromonadales</taxon>
        <taxon>Alteromonadaceae</taxon>
        <taxon>Aliiglaciecola</taxon>
    </lineage>
</organism>
<dbReference type="EMBL" id="BAEN01000068">
    <property type="protein sequence ID" value="GAC16227.1"/>
    <property type="molecule type" value="Genomic_DNA"/>
</dbReference>
<dbReference type="STRING" id="1127673.GLIP_3616"/>
<dbReference type="Proteomes" id="UP000006334">
    <property type="component" value="Unassembled WGS sequence"/>
</dbReference>
<comment type="caution">
    <text evidence="1">The sequence shown here is derived from an EMBL/GenBank/DDBJ whole genome shotgun (WGS) entry which is preliminary data.</text>
</comment>